<dbReference type="VEuPathDB" id="CryptoDB:Vbra_13732"/>
<feature type="compositionally biased region" description="Basic and acidic residues" evidence="1">
    <location>
        <begin position="564"/>
        <end position="576"/>
    </location>
</feature>
<evidence type="ECO:0000313" key="3">
    <source>
        <dbReference type="Proteomes" id="UP000041254"/>
    </source>
</evidence>
<feature type="region of interest" description="Disordered" evidence="1">
    <location>
        <begin position="830"/>
        <end position="862"/>
    </location>
</feature>
<feature type="region of interest" description="Disordered" evidence="1">
    <location>
        <begin position="1188"/>
        <end position="1232"/>
    </location>
</feature>
<evidence type="ECO:0000313" key="2">
    <source>
        <dbReference type="EMBL" id="CEM02695.1"/>
    </source>
</evidence>
<feature type="region of interest" description="Disordered" evidence="1">
    <location>
        <begin position="512"/>
        <end position="577"/>
    </location>
</feature>
<feature type="region of interest" description="Disordered" evidence="1">
    <location>
        <begin position="1087"/>
        <end position="1112"/>
    </location>
</feature>
<feature type="compositionally biased region" description="Low complexity" evidence="1">
    <location>
        <begin position="1188"/>
        <end position="1197"/>
    </location>
</feature>
<dbReference type="Proteomes" id="UP000041254">
    <property type="component" value="Unassembled WGS sequence"/>
</dbReference>
<keyword evidence="3" id="KW-1185">Reference proteome</keyword>
<feature type="compositionally biased region" description="Low complexity" evidence="1">
    <location>
        <begin position="840"/>
        <end position="852"/>
    </location>
</feature>
<feature type="compositionally biased region" description="Low complexity" evidence="1">
    <location>
        <begin position="309"/>
        <end position="320"/>
    </location>
</feature>
<dbReference type="InParanoid" id="A0A0G4EX73"/>
<feature type="compositionally biased region" description="Polar residues" evidence="1">
    <location>
        <begin position="1092"/>
        <end position="1106"/>
    </location>
</feature>
<feature type="compositionally biased region" description="Basic and acidic residues" evidence="1">
    <location>
        <begin position="1162"/>
        <end position="1172"/>
    </location>
</feature>
<feature type="region of interest" description="Disordered" evidence="1">
    <location>
        <begin position="1162"/>
        <end position="1181"/>
    </location>
</feature>
<organism evidence="2 3">
    <name type="scientific">Vitrella brassicaformis (strain CCMP3155)</name>
    <dbReference type="NCBI Taxonomy" id="1169540"/>
    <lineage>
        <taxon>Eukaryota</taxon>
        <taxon>Sar</taxon>
        <taxon>Alveolata</taxon>
        <taxon>Colpodellida</taxon>
        <taxon>Vitrellaceae</taxon>
        <taxon>Vitrella</taxon>
    </lineage>
</organism>
<accession>A0A0G4EX73</accession>
<protein>
    <submittedName>
        <fullName evidence="2">Uncharacterized protein</fullName>
    </submittedName>
</protein>
<feature type="compositionally biased region" description="Polar residues" evidence="1">
    <location>
        <begin position="1217"/>
        <end position="1227"/>
    </location>
</feature>
<dbReference type="EMBL" id="CDMY01000333">
    <property type="protein sequence ID" value="CEM02695.1"/>
    <property type="molecule type" value="Genomic_DNA"/>
</dbReference>
<feature type="compositionally biased region" description="Basic and acidic residues" evidence="1">
    <location>
        <begin position="1206"/>
        <end position="1215"/>
    </location>
</feature>
<name>A0A0G4EX73_VITBC</name>
<sequence length="1425" mass="153656">MLSLWSLQRVVRLKTSAQDTRRPDASIHLVARRCCPAYELLAVGLSTPHVLIRFCSGGSRDALLVTIGLPDDGPLSAMDLSPDGQILVGATVSRQVVVIPVMQHVRHHLASHPAASRASAGGIAGLLSSFTLVRWVDNGLPTTAEIRTIGVPSLTADPTGVSYAVWWAADVQRGDRQRRKSSIGVGGGEGRADYVFLSTFAGRLVCFHLGTISEVFQLQIPTNASIVSMELCETAEASWLLLETVREPRMWRLPLRVPGGGEGTDGAQWIVEGDKRRAGMPPFEWEAVNVAAQQKLRVQHRRQGGSGGSPSSSEAPAPSSQQCVIGCLQPSSNEIILSPPSMPDCPFAKIPLPPPPEDAQAGVAASGAGRGGVEGGVSVQLYDAVILRGGCVLTLANVKGGSDGHTVVTLWTARPSALSDSSPQWHNARIQEFCLPPGQRVLGSLPGYDYEPAFTADDDSTEGRDREGSTWAFLWTVECVYVLRGATAAMCSQLEEAMFLGVVIQNILDEESDGTEGSDTSPKSPHPPWNGRTSPTREPAADAGGGSPLLNGVPAGAEGTVSPSERESRPSRDRRSSLQRFVGPGSLLDLQQGLPLLCWALDLDFDAVVTSGGSRFFVSSEAPAWTPTLVKNRLTGPNDVRKFALEVWGLVGQVSLDTLHRTLLAVPWEPSAAPFAARLLQLLTDHWGEQSAMQPASHRWYLKNIAFLLALRHIEMERALGRDHSGPQDRDSEGDLLEWADDVSRRAIGGAVGSDPDHPFKCSYPLYTEWVKRELRAWRASQQHMGGEPAVQQPFQDKRHEEGELDVDDVAMPPPLELPEGRVGIDVSGEEAAEPRTEVEGGPASAPAAAESAELRDGEPPLGKKVVHWPDDLDRTMSLLLPFKLQVLSHCRGGRSHRKFEYTPATTVHLVRCISRSVAQSLTAPDESPQASLGPLFFGLFWELLTHRNHDAGDDALRGYRYDRDASDEHRVLPDGRPQLMEAVDLARQPLHLVLLAVVTLVSSLRDIMATLMKAEPDTSGAAAVEGLVRVTWEALYAFFCCWKLAIADTPCALHVKGVRASSEGQEGASSHCIHTSALDLVHGVARRPDAASSQRRPTALVTSSDRVAEGAENEGARLVRVVPNALETFIARHCDGPPSPHQSPADPALDAMALCIPHHIDGTHEGAEGDGRPSASLGQSFAACSSDSHSMWSSSSVTDEEEDDRLSALDHDGDNTAASGYATPSHTPAVLRRMRRHRPIKGGATSLKQGFGVRLEATPLMVLYGLQHFVMSKWPAGVDQAAVADGSPPSSVDAVAAVDVGDWMDAVGSCSDREALRSLWEGSARSAVSVERLLGTQEAAGSDGRACEGWDVTSNRAACDEGVRELSRVWRCGLGECAGFSGGMLLAWMAWRHPWLFSDLPWTPHFRLYLTHWKRRVCSQCRCD</sequence>
<gene>
    <name evidence="2" type="ORF">Vbra_13732</name>
</gene>
<evidence type="ECO:0000256" key="1">
    <source>
        <dbReference type="SAM" id="MobiDB-lite"/>
    </source>
</evidence>
<proteinExistence type="predicted"/>
<feature type="region of interest" description="Disordered" evidence="1">
    <location>
        <begin position="297"/>
        <end position="321"/>
    </location>
</feature>
<reference evidence="2 3" key="1">
    <citation type="submission" date="2014-11" db="EMBL/GenBank/DDBJ databases">
        <authorList>
            <person name="Zhu J."/>
            <person name="Qi W."/>
            <person name="Song R."/>
        </authorList>
    </citation>
    <scope>NUCLEOTIDE SEQUENCE [LARGE SCALE GENOMIC DNA]</scope>
</reference>